<dbReference type="InterPro" id="IPR004046">
    <property type="entry name" value="GST_C"/>
</dbReference>
<reference evidence="5" key="1">
    <citation type="submission" date="2022-08" db="UniProtKB">
        <authorList>
            <consortium name="EnsemblMetazoa"/>
        </authorList>
    </citation>
    <scope>IDENTIFICATION</scope>
    <source>
        <strain evidence="5">05x7-T-G4-1.051#20</strain>
    </source>
</reference>
<dbReference type="SFLD" id="SFLDG00363">
    <property type="entry name" value="AMPS_(cytGST):_Alpha-__Mu-__Pi"/>
    <property type="match status" value="1"/>
</dbReference>
<dbReference type="Proteomes" id="UP000005408">
    <property type="component" value="Unassembled WGS sequence"/>
</dbReference>
<evidence type="ECO:0008006" key="7">
    <source>
        <dbReference type="Google" id="ProtNLM"/>
    </source>
</evidence>
<evidence type="ECO:0000313" key="5">
    <source>
        <dbReference type="EnsemblMetazoa" id="G18623.4:cds"/>
    </source>
</evidence>
<dbReference type="SUPFAM" id="SSF47616">
    <property type="entry name" value="GST C-terminal domain-like"/>
    <property type="match status" value="1"/>
</dbReference>
<dbReference type="AlphaFoldDB" id="A0A8W8JI09"/>
<dbReference type="InterPro" id="IPR050213">
    <property type="entry name" value="GST_superfamily"/>
</dbReference>
<keyword evidence="2" id="KW-0808">Transferase</keyword>
<dbReference type="InterPro" id="IPR036249">
    <property type="entry name" value="Thioredoxin-like_sf"/>
</dbReference>
<protein>
    <recommendedName>
        <fullName evidence="7">Glutathione transferase</fullName>
    </recommendedName>
</protein>
<dbReference type="GO" id="GO:0004364">
    <property type="term" value="F:glutathione transferase activity"/>
    <property type="evidence" value="ECO:0007669"/>
    <property type="project" value="InterPro"/>
</dbReference>
<evidence type="ECO:0000259" key="3">
    <source>
        <dbReference type="PROSITE" id="PS50404"/>
    </source>
</evidence>
<dbReference type="InterPro" id="IPR040079">
    <property type="entry name" value="Glutathione_S-Trfase"/>
</dbReference>
<dbReference type="PRINTS" id="PR01266">
    <property type="entry name" value="GSTRNSFRASEA"/>
</dbReference>
<dbReference type="Pfam" id="PF02798">
    <property type="entry name" value="GST_N"/>
    <property type="match status" value="1"/>
</dbReference>
<keyword evidence="6" id="KW-1185">Reference proteome</keyword>
<evidence type="ECO:0000256" key="1">
    <source>
        <dbReference type="ARBA" id="ARBA00011055"/>
    </source>
</evidence>
<organism evidence="5 6">
    <name type="scientific">Magallana gigas</name>
    <name type="common">Pacific oyster</name>
    <name type="synonym">Crassostrea gigas</name>
    <dbReference type="NCBI Taxonomy" id="29159"/>
    <lineage>
        <taxon>Eukaryota</taxon>
        <taxon>Metazoa</taxon>
        <taxon>Spiralia</taxon>
        <taxon>Lophotrochozoa</taxon>
        <taxon>Mollusca</taxon>
        <taxon>Bivalvia</taxon>
        <taxon>Autobranchia</taxon>
        <taxon>Pteriomorphia</taxon>
        <taxon>Ostreida</taxon>
        <taxon>Ostreoidea</taxon>
        <taxon>Ostreidae</taxon>
        <taxon>Magallana</taxon>
    </lineage>
</organism>
<dbReference type="Gene3D" id="1.20.1050.10">
    <property type="match status" value="1"/>
</dbReference>
<dbReference type="InterPro" id="IPR004045">
    <property type="entry name" value="Glutathione_S-Trfase_N"/>
</dbReference>
<dbReference type="PROSITE" id="PS50405">
    <property type="entry name" value="GST_CTER"/>
    <property type="match status" value="1"/>
</dbReference>
<comment type="similarity">
    <text evidence="1">Belongs to the GST superfamily. Alpha family.</text>
</comment>
<evidence type="ECO:0000256" key="2">
    <source>
        <dbReference type="ARBA" id="ARBA00022679"/>
    </source>
</evidence>
<evidence type="ECO:0000259" key="4">
    <source>
        <dbReference type="PROSITE" id="PS50405"/>
    </source>
</evidence>
<accession>A0A8W8JI09</accession>
<dbReference type="EnsemblMetazoa" id="G18623.4">
    <property type="protein sequence ID" value="G18623.4:cds"/>
    <property type="gene ID" value="G18623"/>
</dbReference>
<dbReference type="PROSITE" id="PS50404">
    <property type="entry name" value="GST_NTER"/>
    <property type="match status" value="1"/>
</dbReference>
<dbReference type="SUPFAM" id="SSF52833">
    <property type="entry name" value="Thioredoxin-like"/>
    <property type="match status" value="1"/>
</dbReference>
<dbReference type="PANTHER" id="PTHR11571">
    <property type="entry name" value="GLUTATHIONE S-TRANSFERASE"/>
    <property type="match status" value="1"/>
</dbReference>
<dbReference type="SFLD" id="SFLDS00019">
    <property type="entry name" value="Glutathione_Transferase_(cytos"/>
    <property type="match status" value="1"/>
</dbReference>
<name>A0A8W8JI09_MAGGI</name>
<feature type="domain" description="GST C-terminal" evidence="4">
    <location>
        <begin position="82"/>
        <end position="206"/>
    </location>
</feature>
<dbReference type="InterPro" id="IPR003080">
    <property type="entry name" value="GST_alpha"/>
</dbReference>
<proteinExistence type="inferred from homology"/>
<dbReference type="GO" id="GO:0006749">
    <property type="term" value="P:glutathione metabolic process"/>
    <property type="evidence" value="ECO:0007669"/>
    <property type="project" value="TreeGrafter"/>
</dbReference>
<feature type="domain" description="GST N-terminal" evidence="3">
    <location>
        <begin position="1"/>
        <end position="80"/>
    </location>
</feature>
<dbReference type="InterPro" id="IPR010987">
    <property type="entry name" value="Glutathione-S-Trfase_C-like"/>
</dbReference>
<dbReference type="Pfam" id="PF14497">
    <property type="entry name" value="GST_C_3"/>
    <property type="match status" value="1"/>
</dbReference>
<dbReference type="SFLD" id="SFLDG01205">
    <property type="entry name" value="AMPS.1"/>
    <property type="match status" value="1"/>
</dbReference>
<sequence>MANLTYFNGRGKGEVIRMMLAAAKIPFTETFLTERQPFEKLIQDGLLPFKQVPFLKIDDMELVQTGAIVRYVAKKGGMYGADDKEAAMIDMYYEASRDFYSKFLPVLVMKTEEQAVKDAKAAGEDKYFPALEKRLKETGSGYLVGTSLTMADVGFLEVLLSCVEFGGDDFLDDHSEVKQYYQRLVATPLMAEFLKSPFRKRKNDEQAKFKHLPTFSNPSLCFYRTTCLNKSQEYLEDTSRSLKKYPYELLQNNAAICQDSEKLPCPILLLDCNKQSSWVIGDASGYMIDICYCDQKLLEYFLTLKAW</sequence>
<evidence type="ECO:0000313" key="6">
    <source>
        <dbReference type="Proteomes" id="UP000005408"/>
    </source>
</evidence>
<dbReference type="FunFam" id="1.20.1050.10:FF:000005">
    <property type="entry name" value="Glutathione S-transferase A1"/>
    <property type="match status" value="1"/>
</dbReference>
<dbReference type="PANTHER" id="PTHR11571:SF230">
    <property type="entry name" value="GLUTATHIONE TRANSFERASE"/>
    <property type="match status" value="1"/>
</dbReference>
<dbReference type="Gene3D" id="3.40.30.10">
    <property type="entry name" value="Glutaredoxin"/>
    <property type="match status" value="1"/>
</dbReference>
<dbReference type="InterPro" id="IPR036282">
    <property type="entry name" value="Glutathione-S-Trfase_C_sf"/>
</dbReference>